<dbReference type="HAMAP" id="MF_02201">
    <property type="entry name" value="NapF"/>
    <property type="match status" value="1"/>
</dbReference>
<proteinExistence type="inferred from homology"/>
<comment type="subcellular location">
    <subcellularLocation>
        <location evidence="6">Cytoplasm</location>
    </subcellularLocation>
</comment>
<feature type="binding site" evidence="6">
    <location>
        <position position="70"/>
    </location>
    <ligand>
        <name>[4Fe-4S] cluster</name>
        <dbReference type="ChEBI" id="CHEBI:49883"/>
        <label>2</label>
    </ligand>
</feature>
<dbReference type="PANTHER" id="PTHR43687:SF1">
    <property type="entry name" value="FERREDOXIN III"/>
    <property type="match status" value="1"/>
</dbReference>
<comment type="function">
    <text evidence="6">Could be involved in the maturation of NapA, the catalytic subunit of the periplasmic nitrate reductase, before its export into the periplasm.</text>
</comment>
<feature type="binding site" evidence="6">
    <location>
        <position position="35"/>
    </location>
    <ligand>
        <name>[4Fe-4S] cluster</name>
        <dbReference type="ChEBI" id="CHEBI:49883"/>
        <label>1</label>
    </ligand>
</feature>
<reference evidence="8 9" key="1">
    <citation type="submission" date="2021-04" db="EMBL/GenBank/DDBJ databases">
        <title>Novel species identification of genus Shewanella.</title>
        <authorList>
            <person name="Liu G."/>
        </authorList>
    </citation>
    <scope>NUCLEOTIDE SEQUENCE [LARGE SCALE GENOMIC DNA]</scope>
    <source>
        <strain evidence="8 9">FJAT-54481</strain>
    </source>
</reference>
<organism evidence="8 9">
    <name type="scientific">Shewanella yunxiaonensis</name>
    <dbReference type="NCBI Taxonomy" id="2829809"/>
    <lineage>
        <taxon>Bacteria</taxon>
        <taxon>Pseudomonadati</taxon>
        <taxon>Pseudomonadota</taxon>
        <taxon>Gammaproteobacteria</taxon>
        <taxon>Alteromonadales</taxon>
        <taxon>Shewanellaceae</taxon>
        <taxon>Shewanella</taxon>
    </lineage>
</organism>
<evidence type="ECO:0000259" key="7">
    <source>
        <dbReference type="PROSITE" id="PS51379"/>
    </source>
</evidence>
<dbReference type="InterPro" id="IPR050572">
    <property type="entry name" value="Fe-S_Ferredoxin"/>
</dbReference>
<dbReference type="InterPro" id="IPR017896">
    <property type="entry name" value="4Fe4S_Fe-S-bd"/>
</dbReference>
<keyword evidence="3 6" id="KW-0677">Repeat</keyword>
<dbReference type="Pfam" id="PF00037">
    <property type="entry name" value="Fer4"/>
    <property type="match status" value="1"/>
</dbReference>
<evidence type="ECO:0000256" key="4">
    <source>
        <dbReference type="ARBA" id="ARBA00023004"/>
    </source>
</evidence>
<feature type="binding site" evidence="6">
    <location>
        <position position="145"/>
    </location>
    <ligand>
        <name>[4Fe-4S] cluster</name>
        <dbReference type="ChEBI" id="CHEBI:49883"/>
        <label>3</label>
    </ligand>
</feature>
<evidence type="ECO:0000256" key="6">
    <source>
        <dbReference type="HAMAP-Rule" id="MF_02201"/>
    </source>
</evidence>
<evidence type="ECO:0000256" key="2">
    <source>
        <dbReference type="ARBA" id="ARBA00022723"/>
    </source>
</evidence>
<dbReference type="Pfam" id="PF13187">
    <property type="entry name" value="Fer4_9"/>
    <property type="match status" value="1"/>
</dbReference>
<dbReference type="InterPro" id="IPR017900">
    <property type="entry name" value="4Fe4S_Fe_S_CS"/>
</dbReference>
<dbReference type="EMBL" id="CP073587">
    <property type="protein sequence ID" value="QUN06965.1"/>
    <property type="molecule type" value="Genomic_DNA"/>
</dbReference>
<feature type="binding site" evidence="6">
    <location>
        <position position="67"/>
    </location>
    <ligand>
        <name>[4Fe-4S] cluster</name>
        <dbReference type="ChEBI" id="CHEBI:49883"/>
        <label>2</label>
    </ligand>
</feature>
<dbReference type="CDD" id="cd10564">
    <property type="entry name" value="NapF_like"/>
    <property type="match status" value="1"/>
</dbReference>
<feature type="domain" description="4Fe-4S ferredoxin-type" evidence="7">
    <location>
        <begin position="25"/>
        <end position="55"/>
    </location>
</feature>
<feature type="binding site" evidence="6">
    <location>
        <position position="41"/>
    </location>
    <ligand>
        <name>[4Fe-4S] cluster</name>
        <dbReference type="ChEBI" id="CHEBI:49883"/>
        <label>1</label>
    </ligand>
</feature>
<comment type="cofactor">
    <cofactor evidence="6">
        <name>[4Fe-4S] cluster</name>
        <dbReference type="ChEBI" id="CHEBI:49883"/>
    </cofactor>
</comment>
<evidence type="ECO:0000256" key="5">
    <source>
        <dbReference type="ARBA" id="ARBA00023014"/>
    </source>
</evidence>
<dbReference type="SUPFAM" id="SSF46548">
    <property type="entry name" value="alpha-helical ferredoxin"/>
    <property type="match status" value="1"/>
</dbReference>
<keyword evidence="5 6" id="KW-0411">Iron-sulfur</keyword>
<sequence length="161" mass="17262">MVDSFRRRLFSGSSKAGSIIRPPWSLPETKFTDHCSRCNKCIESCETSVLIIGDGGFPAINFQRAECTFCGKCAEVCPEPVFESTTLPPWQIVASIKPTCLTYQGVACQSCKDFCGESAIAFSHKVGEMPHPLVNISQCTGCGACVSACPVSAINISIPNT</sequence>
<keyword evidence="1 6" id="KW-0004">4Fe-4S</keyword>
<evidence type="ECO:0000256" key="1">
    <source>
        <dbReference type="ARBA" id="ARBA00022485"/>
    </source>
</evidence>
<dbReference type="PANTHER" id="PTHR43687">
    <property type="entry name" value="ADENYLYLSULFATE REDUCTASE, BETA SUBUNIT"/>
    <property type="match status" value="1"/>
</dbReference>
<comment type="subunit">
    <text evidence="6">Interacts with the cytoplasmic NapA precursor.</text>
</comment>
<dbReference type="NCBIfam" id="TIGR00402">
    <property type="entry name" value="napF"/>
    <property type="match status" value="1"/>
</dbReference>
<feature type="binding site" evidence="6">
    <location>
        <position position="73"/>
    </location>
    <ligand>
        <name>[4Fe-4S] cluster</name>
        <dbReference type="ChEBI" id="CHEBI:49883"/>
        <label>2</label>
    </ligand>
</feature>
<dbReference type="PROSITE" id="PS00198">
    <property type="entry name" value="4FE4S_FER_1"/>
    <property type="match status" value="1"/>
</dbReference>
<name>A0ABX7YXB4_9GAMM</name>
<comment type="similarity">
    <text evidence="6">Belongs to the NapF family.</text>
</comment>
<accession>A0ABX7YXB4</accession>
<feature type="binding site" evidence="6">
    <location>
        <position position="142"/>
    </location>
    <ligand>
        <name>[4Fe-4S] cluster</name>
        <dbReference type="ChEBI" id="CHEBI:49883"/>
        <label>3</label>
    </ligand>
</feature>
<protein>
    <recommendedName>
        <fullName evidence="6">Ferredoxin-type protein NapF</fullName>
    </recommendedName>
</protein>
<keyword evidence="4 6" id="KW-0408">Iron</keyword>
<feature type="binding site" evidence="6">
    <location>
        <position position="139"/>
    </location>
    <ligand>
        <name>[4Fe-4S] cluster</name>
        <dbReference type="ChEBI" id="CHEBI:49883"/>
        <label>3</label>
    </ligand>
</feature>
<feature type="binding site" evidence="6">
    <location>
        <position position="38"/>
    </location>
    <ligand>
        <name>[4Fe-4S] cluster</name>
        <dbReference type="ChEBI" id="CHEBI:49883"/>
        <label>1</label>
    </ligand>
</feature>
<feature type="domain" description="4Fe-4S ferredoxin-type" evidence="7">
    <location>
        <begin position="130"/>
        <end position="159"/>
    </location>
</feature>
<dbReference type="PROSITE" id="PS51379">
    <property type="entry name" value="4FE4S_FER_2"/>
    <property type="match status" value="3"/>
</dbReference>
<dbReference type="Proteomes" id="UP000679575">
    <property type="component" value="Chromosome"/>
</dbReference>
<keyword evidence="6" id="KW-0963">Cytoplasm</keyword>
<feature type="binding site" evidence="6">
    <location>
        <position position="45"/>
    </location>
    <ligand>
        <name>[4Fe-4S] cluster</name>
        <dbReference type="ChEBI" id="CHEBI:49883"/>
        <label>1</label>
    </ligand>
</feature>
<keyword evidence="2 6" id="KW-0479">Metal-binding</keyword>
<keyword evidence="9" id="KW-1185">Reference proteome</keyword>
<evidence type="ECO:0000256" key="3">
    <source>
        <dbReference type="ARBA" id="ARBA00022737"/>
    </source>
</evidence>
<gene>
    <name evidence="6 8" type="primary">napF</name>
    <name evidence="8" type="ORF">KDN34_05855</name>
</gene>
<dbReference type="InterPro" id="IPR004496">
    <property type="entry name" value="NapF"/>
</dbReference>
<evidence type="ECO:0000313" key="9">
    <source>
        <dbReference type="Proteomes" id="UP000679575"/>
    </source>
</evidence>
<dbReference type="Gene3D" id="3.30.70.20">
    <property type="match status" value="2"/>
</dbReference>
<feature type="domain" description="4Fe-4S ferredoxin-type" evidence="7">
    <location>
        <begin position="56"/>
        <end position="87"/>
    </location>
</feature>
<evidence type="ECO:0000313" key="8">
    <source>
        <dbReference type="EMBL" id="QUN06965.1"/>
    </source>
</evidence>
<dbReference type="RefSeq" id="WP_212595970.1">
    <property type="nucleotide sequence ID" value="NZ_CP073587.1"/>
</dbReference>
<feature type="binding site" evidence="6">
    <location>
        <position position="149"/>
    </location>
    <ligand>
        <name>[4Fe-4S] cluster</name>
        <dbReference type="ChEBI" id="CHEBI:49883"/>
        <label>3</label>
    </ligand>
</feature>
<feature type="binding site" evidence="6">
    <location>
        <position position="77"/>
    </location>
    <ligand>
        <name>[4Fe-4S] cluster</name>
        <dbReference type="ChEBI" id="CHEBI:49883"/>
        <label>2</label>
    </ligand>
</feature>